<evidence type="ECO:0000256" key="4">
    <source>
        <dbReference type="ARBA" id="ARBA00022729"/>
    </source>
</evidence>
<dbReference type="GO" id="GO:0005615">
    <property type="term" value="C:extracellular space"/>
    <property type="evidence" value="ECO:0007669"/>
    <property type="project" value="TreeGrafter"/>
</dbReference>
<evidence type="ECO:0000256" key="1">
    <source>
        <dbReference type="ARBA" id="ARBA00004613"/>
    </source>
</evidence>
<dbReference type="OrthoDB" id="6770740at2759"/>
<organism evidence="8 9">
    <name type="scientific">Stomoxys calcitrans</name>
    <name type="common">Stable fly</name>
    <name type="synonym">Conops calcitrans</name>
    <dbReference type="NCBI Taxonomy" id="35570"/>
    <lineage>
        <taxon>Eukaryota</taxon>
        <taxon>Metazoa</taxon>
        <taxon>Ecdysozoa</taxon>
        <taxon>Arthropoda</taxon>
        <taxon>Hexapoda</taxon>
        <taxon>Insecta</taxon>
        <taxon>Pterygota</taxon>
        <taxon>Neoptera</taxon>
        <taxon>Endopterygota</taxon>
        <taxon>Diptera</taxon>
        <taxon>Brachycera</taxon>
        <taxon>Muscomorpha</taxon>
        <taxon>Muscoidea</taxon>
        <taxon>Muscidae</taxon>
        <taxon>Stomoxys</taxon>
    </lineage>
</organism>
<gene>
    <name evidence="8" type="primary">106082878</name>
</gene>
<dbReference type="Pfam" id="PF00151">
    <property type="entry name" value="Lipase"/>
    <property type="match status" value="1"/>
</dbReference>
<dbReference type="Gene3D" id="3.40.50.1820">
    <property type="entry name" value="alpha/beta hydrolase"/>
    <property type="match status" value="1"/>
</dbReference>
<dbReference type="PANTHER" id="PTHR11610:SF149">
    <property type="entry name" value="FI01450P-RELATED"/>
    <property type="match status" value="1"/>
</dbReference>
<evidence type="ECO:0000313" key="9">
    <source>
        <dbReference type="Proteomes" id="UP000095300"/>
    </source>
</evidence>
<evidence type="ECO:0000256" key="6">
    <source>
        <dbReference type="SAM" id="SignalP"/>
    </source>
</evidence>
<feature type="signal peptide" evidence="6">
    <location>
        <begin position="1"/>
        <end position="19"/>
    </location>
</feature>
<feature type="chain" id="PRO_5009327396" description="Lipase domain-containing protein" evidence="6">
    <location>
        <begin position="20"/>
        <end position="433"/>
    </location>
</feature>
<evidence type="ECO:0000256" key="5">
    <source>
        <dbReference type="RuleBase" id="RU004262"/>
    </source>
</evidence>
<dbReference type="InterPro" id="IPR013818">
    <property type="entry name" value="Lipase"/>
</dbReference>
<dbReference type="VEuPathDB" id="VectorBase:SCAU011560"/>
<dbReference type="InterPro" id="IPR000734">
    <property type="entry name" value="TAG_lipase"/>
</dbReference>
<dbReference type="GO" id="GO:0017171">
    <property type="term" value="F:serine hydrolase activity"/>
    <property type="evidence" value="ECO:0007669"/>
    <property type="project" value="TreeGrafter"/>
</dbReference>
<dbReference type="GO" id="GO:0016042">
    <property type="term" value="P:lipid catabolic process"/>
    <property type="evidence" value="ECO:0007669"/>
    <property type="project" value="TreeGrafter"/>
</dbReference>
<keyword evidence="3" id="KW-0964">Secreted</keyword>
<accession>A0A1I8PVP6</accession>
<evidence type="ECO:0000256" key="2">
    <source>
        <dbReference type="ARBA" id="ARBA00010701"/>
    </source>
</evidence>
<name>A0A1I8PVP6_STOCA</name>
<feature type="domain" description="Lipase" evidence="7">
    <location>
        <begin position="137"/>
        <end position="397"/>
    </location>
</feature>
<evidence type="ECO:0000313" key="8">
    <source>
        <dbReference type="EnsemblMetazoa" id="SCAU011560-PB"/>
    </source>
</evidence>
<dbReference type="GO" id="GO:0016298">
    <property type="term" value="F:lipase activity"/>
    <property type="evidence" value="ECO:0007669"/>
    <property type="project" value="InterPro"/>
</dbReference>
<dbReference type="EnsemblMetazoa" id="SCAU011560-RB">
    <property type="protein sequence ID" value="SCAU011560-PB"/>
    <property type="gene ID" value="SCAU011560"/>
</dbReference>
<keyword evidence="9" id="KW-1185">Reference proteome</keyword>
<dbReference type="PANTHER" id="PTHR11610">
    <property type="entry name" value="LIPASE"/>
    <property type="match status" value="1"/>
</dbReference>
<sequence>MNPLGVLCLVACLAGVVLASPTQYQSNSNSYKSYNSNSLKPSQWLKASEFEHTPSMDEVTFEQLEKMPLEQGAELMRKYYHLTQAGHGVAPEYVPSPSQIPVHIYSNGRKETTDLSRYVQTAKNMPKFGDDEVTIFITGLPQSLESVKEANKDFIEAYLERVSQQPHAYAQWNAGEERRNWEDQKQLGRSLIVIDLGNTITDVKRYASLDVERCGEMFGKTFVELSEECDVPAEIIHVVGQGVGANVAGVAGQKYYDETSEKFHRITALDPAVQMAKDSHILTGLARSDAEFVDAIHTSALGLGTTRRVGDLDFFPEGPSAGSRNADNVVEASMLATHYYAESVRPGNEHNFPAREANSMAEYKNKESYGKRAYMGIAADRDLSGDFMLEVNPQSPYGKRTPAHNINAYHSNAKYYQSGQNQQKHLFAPLAVY</sequence>
<comment type="similarity">
    <text evidence="2 5">Belongs to the AB hydrolase superfamily. Lipase family.</text>
</comment>
<protein>
    <recommendedName>
        <fullName evidence="7">Lipase domain-containing protein</fullName>
    </recommendedName>
</protein>
<reference evidence="8" key="1">
    <citation type="submission" date="2020-05" db="UniProtKB">
        <authorList>
            <consortium name="EnsemblMetazoa"/>
        </authorList>
    </citation>
    <scope>IDENTIFICATION</scope>
    <source>
        <strain evidence="8">USDA</strain>
    </source>
</reference>
<keyword evidence="4 6" id="KW-0732">Signal</keyword>
<proteinExistence type="inferred from homology"/>
<dbReference type="Proteomes" id="UP000095300">
    <property type="component" value="Unassembled WGS sequence"/>
</dbReference>
<dbReference type="SUPFAM" id="SSF53474">
    <property type="entry name" value="alpha/beta-Hydrolases"/>
    <property type="match status" value="1"/>
</dbReference>
<comment type="subcellular location">
    <subcellularLocation>
        <location evidence="1">Secreted</location>
    </subcellularLocation>
</comment>
<dbReference type="AlphaFoldDB" id="A0A1I8PVP6"/>
<evidence type="ECO:0000259" key="7">
    <source>
        <dbReference type="Pfam" id="PF00151"/>
    </source>
</evidence>
<evidence type="ECO:0000256" key="3">
    <source>
        <dbReference type="ARBA" id="ARBA00022525"/>
    </source>
</evidence>
<dbReference type="InterPro" id="IPR029058">
    <property type="entry name" value="AB_hydrolase_fold"/>
</dbReference>